<dbReference type="AlphaFoldDB" id="A0A508Z7Q6"/>
<evidence type="ECO:0000313" key="4">
    <source>
        <dbReference type="Proteomes" id="UP000307517"/>
    </source>
</evidence>
<accession>A0A508Z7Q6</accession>
<keyword evidence="1" id="KW-1133">Transmembrane helix</keyword>
<comment type="caution">
    <text evidence="2">The sequence shown here is derived from an EMBL/GenBank/DDBJ whole genome shotgun (WGS) entry which is preliminary data.</text>
</comment>
<reference evidence="3 4" key="1">
    <citation type="submission" date="2019-04" db="EMBL/GenBank/DDBJ databases">
        <title>Genome Announcement to Ensure Probiotic Safety of Lactobacillus rhamnosus UBLR-58.</title>
        <authorList>
            <person name="Sulthana A."/>
            <person name="Lakshmi S.G."/>
            <person name="Madempudi R.S."/>
        </authorList>
    </citation>
    <scope>NUCLEOTIDE SEQUENCE [LARGE SCALE GENOMIC DNA]</scope>
    <source>
        <strain evidence="3 4">UBLR-58</strain>
    </source>
</reference>
<feature type="transmembrane region" description="Helical" evidence="1">
    <location>
        <begin position="12"/>
        <end position="32"/>
    </location>
</feature>
<evidence type="ECO:0000313" key="2">
    <source>
        <dbReference type="EMBL" id="NZA03710.1"/>
    </source>
</evidence>
<evidence type="ECO:0000313" key="3">
    <source>
        <dbReference type="EMBL" id="THC79017.1"/>
    </source>
</evidence>
<dbReference type="RefSeq" id="WP_014571717.1">
    <property type="nucleotide sequence ID" value="NZ_CABFNI010000036.1"/>
</dbReference>
<proteinExistence type="predicted"/>
<name>A0A508Z7Q6_LACRH</name>
<dbReference type="EMBL" id="SSHM01000001">
    <property type="protein sequence ID" value="THC79017.1"/>
    <property type="molecule type" value="Genomic_DNA"/>
</dbReference>
<dbReference type="Proteomes" id="UP000552935">
    <property type="component" value="Unassembled WGS sequence"/>
</dbReference>
<dbReference type="EMBL" id="JACCKI010000001">
    <property type="protein sequence ID" value="NZA03710.1"/>
    <property type="molecule type" value="Genomic_DNA"/>
</dbReference>
<reference evidence="2 5" key="2">
    <citation type="submission" date="2020-07" db="EMBL/GenBank/DDBJ databases">
        <title>Organ Donor 1.</title>
        <authorList>
            <person name="Marsh A.J."/>
            <person name="Azcarate-Peril M.A."/>
        </authorList>
    </citation>
    <scope>NUCLEOTIDE SEQUENCE [LARGE SCALE GENOMIC DNA]</scope>
    <source>
        <strain evidence="2 5">AMC0712</strain>
    </source>
</reference>
<sequence length="91" mass="10416">MTTFKRILKRTLIYTLLVLGLAVLMTFGYVGYQDVTAGKGYLALRYLVLTAESVVGGFFLFLIVVSLDTWREHREKKREQTASKSNKPVKR</sequence>
<organism evidence="2 5">
    <name type="scientific">Lacticaseibacillus rhamnosus</name>
    <name type="common">Lactobacillus rhamnosus</name>
    <dbReference type="NCBI Taxonomy" id="47715"/>
    <lineage>
        <taxon>Bacteria</taxon>
        <taxon>Bacillati</taxon>
        <taxon>Bacillota</taxon>
        <taxon>Bacilli</taxon>
        <taxon>Lactobacillales</taxon>
        <taxon>Lactobacillaceae</taxon>
        <taxon>Lacticaseibacillus</taxon>
    </lineage>
</organism>
<gene>
    <name evidence="3" type="ORF">E6L36_00455</name>
    <name evidence="2" type="ORF">H0N82_00915</name>
</gene>
<dbReference type="Proteomes" id="UP000307517">
    <property type="component" value="Unassembled WGS sequence"/>
</dbReference>
<keyword evidence="1" id="KW-0812">Transmembrane</keyword>
<protein>
    <submittedName>
        <fullName evidence="2">Uncharacterized protein</fullName>
    </submittedName>
</protein>
<evidence type="ECO:0000256" key="1">
    <source>
        <dbReference type="SAM" id="Phobius"/>
    </source>
</evidence>
<keyword evidence="1" id="KW-0472">Membrane</keyword>
<feature type="transmembrane region" description="Helical" evidence="1">
    <location>
        <begin position="44"/>
        <end position="67"/>
    </location>
</feature>
<evidence type="ECO:0000313" key="5">
    <source>
        <dbReference type="Proteomes" id="UP000552935"/>
    </source>
</evidence>